<comment type="caution">
    <text evidence="1">The sequence shown here is derived from an EMBL/GenBank/DDBJ whole genome shotgun (WGS) entry which is preliminary data.</text>
</comment>
<dbReference type="OrthoDB" id="10477743at2759"/>
<reference evidence="2" key="1">
    <citation type="journal article" date="2019" name="Gigascience">
        <title>De novo genome assembly of the endangered Acer yangbiense, a plant species with extremely small populations endemic to Yunnan Province, China.</title>
        <authorList>
            <person name="Yang J."/>
            <person name="Wariss H.M."/>
            <person name="Tao L."/>
            <person name="Zhang R."/>
            <person name="Yun Q."/>
            <person name="Hollingsworth P."/>
            <person name="Dao Z."/>
            <person name="Luo G."/>
            <person name="Guo H."/>
            <person name="Ma Y."/>
            <person name="Sun W."/>
        </authorList>
    </citation>
    <scope>NUCLEOTIDE SEQUENCE [LARGE SCALE GENOMIC DNA]</scope>
    <source>
        <strain evidence="2">cv. Malutang</strain>
    </source>
</reference>
<evidence type="ECO:0000313" key="2">
    <source>
        <dbReference type="Proteomes" id="UP000323000"/>
    </source>
</evidence>
<gene>
    <name evidence="1" type="ORF">EZV62_002988</name>
</gene>
<dbReference type="Proteomes" id="UP000323000">
    <property type="component" value="Chromosome 1"/>
</dbReference>
<name>A0A5C7IZ31_9ROSI</name>
<dbReference type="AlphaFoldDB" id="A0A5C7IZ31"/>
<evidence type="ECO:0000313" key="1">
    <source>
        <dbReference type="EMBL" id="TXG74409.1"/>
    </source>
</evidence>
<organism evidence="1 2">
    <name type="scientific">Acer yangbiense</name>
    <dbReference type="NCBI Taxonomy" id="1000413"/>
    <lineage>
        <taxon>Eukaryota</taxon>
        <taxon>Viridiplantae</taxon>
        <taxon>Streptophyta</taxon>
        <taxon>Embryophyta</taxon>
        <taxon>Tracheophyta</taxon>
        <taxon>Spermatophyta</taxon>
        <taxon>Magnoliopsida</taxon>
        <taxon>eudicotyledons</taxon>
        <taxon>Gunneridae</taxon>
        <taxon>Pentapetalae</taxon>
        <taxon>rosids</taxon>
        <taxon>malvids</taxon>
        <taxon>Sapindales</taxon>
        <taxon>Sapindaceae</taxon>
        <taxon>Hippocastanoideae</taxon>
        <taxon>Acereae</taxon>
        <taxon>Acer</taxon>
    </lineage>
</organism>
<protein>
    <submittedName>
        <fullName evidence="1">Uncharacterized protein</fullName>
    </submittedName>
</protein>
<dbReference type="EMBL" id="VAHF01000001">
    <property type="protein sequence ID" value="TXG74409.1"/>
    <property type="molecule type" value="Genomic_DNA"/>
</dbReference>
<proteinExistence type="predicted"/>
<sequence length="315" mass="35497">MIKYLKLLEFFKEFLNGRDEWPSPVLVGLYVSDNYMSLAVAGDSYLKAHYYGLYPIGSLDDLVEQLQSLQSVDHKLRRIIVSSNNSVELDLDGKGIIGSNNNSVRADLSGITFPIRHPRPQCRRPGNFEVPSAVRMLQMINTYLKPLEFFKELLKEHDESPYPVLLCLYVSDNHVSLAESDEYYLAAHSRGLYPRGNLDDLVEELQSLQKLAGPNLRGIIVASNNSVRIDQSGITFPSRPPWCPKLCGLKESSAVRMLQRADLSGITFPIRHRLPQDPQLGNIEVSSVVHMLKVGLDFLNTLVDRKNVEGKKDSE</sequence>
<keyword evidence="2" id="KW-1185">Reference proteome</keyword>
<accession>A0A5C7IZ31</accession>